<dbReference type="PANTHER" id="PTHR10947:SF0">
    <property type="entry name" value="PHENYLALANINE--TRNA LIGASE BETA SUBUNIT"/>
    <property type="match status" value="1"/>
</dbReference>
<dbReference type="RefSeq" id="WP_179446068.1">
    <property type="nucleotide sequence ID" value="NZ_JACBZS010000001.1"/>
</dbReference>
<evidence type="ECO:0000256" key="4">
    <source>
        <dbReference type="ARBA" id="ARBA00022490"/>
    </source>
</evidence>
<dbReference type="GO" id="GO:0000049">
    <property type="term" value="F:tRNA binding"/>
    <property type="evidence" value="ECO:0007669"/>
    <property type="project" value="UniProtKB-UniRule"/>
</dbReference>
<evidence type="ECO:0000256" key="9">
    <source>
        <dbReference type="ARBA" id="ARBA00022840"/>
    </source>
</evidence>
<comment type="subcellular location">
    <subcellularLocation>
        <location evidence="1 15">Cytoplasm</location>
    </subcellularLocation>
</comment>
<organism evidence="20 21">
    <name type="scientific">Naumannella cuiyingiana</name>
    <dbReference type="NCBI Taxonomy" id="1347891"/>
    <lineage>
        <taxon>Bacteria</taxon>
        <taxon>Bacillati</taxon>
        <taxon>Actinomycetota</taxon>
        <taxon>Actinomycetes</taxon>
        <taxon>Propionibacteriales</taxon>
        <taxon>Propionibacteriaceae</taxon>
        <taxon>Naumannella</taxon>
    </lineage>
</organism>
<evidence type="ECO:0000313" key="20">
    <source>
        <dbReference type="EMBL" id="NYI72398.1"/>
    </source>
</evidence>
<dbReference type="Gene3D" id="3.30.70.380">
    <property type="entry name" value="Ferrodoxin-fold anticodon-binding domain"/>
    <property type="match status" value="1"/>
</dbReference>
<evidence type="ECO:0000256" key="11">
    <source>
        <dbReference type="ARBA" id="ARBA00022884"/>
    </source>
</evidence>
<proteinExistence type="inferred from homology"/>
<evidence type="ECO:0000256" key="12">
    <source>
        <dbReference type="ARBA" id="ARBA00022917"/>
    </source>
</evidence>
<dbReference type="SUPFAM" id="SSF54991">
    <property type="entry name" value="Anticodon-binding domain of PheRS"/>
    <property type="match status" value="1"/>
</dbReference>
<dbReference type="SUPFAM" id="SSF56037">
    <property type="entry name" value="PheT/TilS domain"/>
    <property type="match status" value="1"/>
</dbReference>
<evidence type="ECO:0000313" key="21">
    <source>
        <dbReference type="Proteomes" id="UP000527616"/>
    </source>
</evidence>
<comment type="cofactor">
    <cofactor evidence="15">
        <name>Mg(2+)</name>
        <dbReference type="ChEBI" id="CHEBI:18420"/>
    </cofactor>
    <text evidence="15">Binds 2 magnesium ions per tetramer.</text>
</comment>
<dbReference type="InterPro" id="IPR005146">
    <property type="entry name" value="B3/B4_tRNA-bd"/>
</dbReference>
<feature type="binding site" evidence="15">
    <location>
        <position position="480"/>
    </location>
    <ligand>
        <name>Mg(2+)</name>
        <dbReference type="ChEBI" id="CHEBI:18420"/>
        <note>shared with alpha subunit</note>
    </ligand>
</feature>
<evidence type="ECO:0000256" key="1">
    <source>
        <dbReference type="ARBA" id="ARBA00004496"/>
    </source>
</evidence>
<dbReference type="HAMAP" id="MF_00283">
    <property type="entry name" value="Phe_tRNA_synth_beta1"/>
    <property type="match status" value="1"/>
</dbReference>
<dbReference type="PANTHER" id="PTHR10947">
    <property type="entry name" value="PHENYLALANYL-TRNA SYNTHETASE BETA CHAIN AND LEUCINE-RICH REPEAT-CONTAINING PROTEIN 47"/>
    <property type="match status" value="1"/>
</dbReference>
<dbReference type="EC" id="6.1.1.20" evidence="15"/>
<dbReference type="GO" id="GO:0005524">
    <property type="term" value="F:ATP binding"/>
    <property type="evidence" value="ECO:0007669"/>
    <property type="project" value="UniProtKB-UniRule"/>
</dbReference>
<dbReference type="CDD" id="cd00769">
    <property type="entry name" value="PheRS_beta_core"/>
    <property type="match status" value="1"/>
</dbReference>
<accession>A0A7Z0DBF5</accession>
<evidence type="ECO:0000256" key="3">
    <source>
        <dbReference type="ARBA" id="ARBA00011209"/>
    </source>
</evidence>
<dbReference type="InterPro" id="IPR045060">
    <property type="entry name" value="Phe-tRNA-ligase_IIc_bsu"/>
</dbReference>
<reference evidence="20 21" key="1">
    <citation type="submission" date="2020-07" db="EMBL/GenBank/DDBJ databases">
        <title>Sequencing the genomes of 1000 actinobacteria strains.</title>
        <authorList>
            <person name="Klenk H.-P."/>
        </authorList>
    </citation>
    <scope>NUCLEOTIDE SEQUENCE [LARGE SCALE GENOMIC DNA]</scope>
    <source>
        <strain evidence="20 21">DSM 103164</strain>
    </source>
</reference>
<dbReference type="InterPro" id="IPR020825">
    <property type="entry name" value="Phe-tRNA_synthase-like_B3/B4"/>
</dbReference>
<keyword evidence="6 15" id="KW-0436">Ligase</keyword>
<dbReference type="Proteomes" id="UP000527616">
    <property type="component" value="Unassembled WGS sequence"/>
</dbReference>
<dbReference type="Gene3D" id="3.30.56.10">
    <property type="match status" value="2"/>
</dbReference>
<evidence type="ECO:0000256" key="2">
    <source>
        <dbReference type="ARBA" id="ARBA00008653"/>
    </source>
</evidence>
<dbReference type="GO" id="GO:0009328">
    <property type="term" value="C:phenylalanine-tRNA ligase complex"/>
    <property type="evidence" value="ECO:0007669"/>
    <property type="project" value="TreeGrafter"/>
</dbReference>
<dbReference type="SUPFAM" id="SSF55681">
    <property type="entry name" value="Class II aaRS and biotin synthetases"/>
    <property type="match status" value="1"/>
</dbReference>
<dbReference type="Gene3D" id="3.30.930.10">
    <property type="entry name" value="Bira Bifunctional Protein, Domain 2"/>
    <property type="match status" value="1"/>
</dbReference>
<comment type="catalytic activity">
    <reaction evidence="14 15">
        <text>tRNA(Phe) + L-phenylalanine + ATP = L-phenylalanyl-tRNA(Phe) + AMP + diphosphate + H(+)</text>
        <dbReference type="Rhea" id="RHEA:19413"/>
        <dbReference type="Rhea" id="RHEA-COMP:9668"/>
        <dbReference type="Rhea" id="RHEA-COMP:9699"/>
        <dbReference type="ChEBI" id="CHEBI:15378"/>
        <dbReference type="ChEBI" id="CHEBI:30616"/>
        <dbReference type="ChEBI" id="CHEBI:33019"/>
        <dbReference type="ChEBI" id="CHEBI:58095"/>
        <dbReference type="ChEBI" id="CHEBI:78442"/>
        <dbReference type="ChEBI" id="CHEBI:78531"/>
        <dbReference type="ChEBI" id="CHEBI:456215"/>
        <dbReference type="EC" id="6.1.1.20"/>
    </reaction>
</comment>
<dbReference type="Pfam" id="PF03483">
    <property type="entry name" value="B3_4"/>
    <property type="match status" value="1"/>
</dbReference>
<evidence type="ECO:0000256" key="8">
    <source>
        <dbReference type="ARBA" id="ARBA00022741"/>
    </source>
</evidence>
<dbReference type="InterPro" id="IPR009061">
    <property type="entry name" value="DNA-bd_dom_put_sf"/>
</dbReference>
<dbReference type="Gene3D" id="3.50.40.10">
    <property type="entry name" value="Phenylalanyl-trna Synthetase, Chain B, domain 3"/>
    <property type="match status" value="1"/>
</dbReference>
<feature type="domain" description="TRNA-binding" evidence="17">
    <location>
        <begin position="42"/>
        <end position="162"/>
    </location>
</feature>
<dbReference type="Pfam" id="PF03147">
    <property type="entry name" value="FDX-ACB"/>
    <property type="match status" value="1"/>
</dbReference>
<keyword evidence="9 15" id="KW-0067">ATP-binding</keyword>
<dbReference type="InterPro" id="IPR033714">
    <property type="entry name" value="tRNA_bind_bactPheRS"/>
</dbReference>
<dbReference type="PROSITE" id="PS51447">
    <property type="entry name" value="FDX_ACB"/>
    <property type="match status" value="1"/>
</dbReference>
<dbReference type="Pfam" id="PF01588">
    <property type="entry name" value="tRNA_bind"/>
    <property type="match status" value="1"/>
</dbReference>
<keyword evidence="4 15" id="KW-0963">Cytoplasm</keyword>
<dbReference type="SUPFAM" id="SSF46955">
    <property type="entry name" value="Putative DNA-binding domain"/>
    <property type="match status" value="1"/>
</dbReference>
<dbReference type="SMART" id="SM00874">
    <property type="entry name" value="B5"/>
    <property type="match status" value="1"/>
</dbReference>
<keyword evidence="21" id="KW-1185">Reference proteome</keyword>
<dbReference type="CDD" id="cd02796">
    <property type="entry name" value="tRNA_bind_bactPheRS"/>
    <property type="match status" value="1"/>
</dbReference>
<dbReference type="NCBIfam" id="TIGR00472">
    <property type="entry name" value="pheT_bact"/>
    <property type="match status" value="1"/>
</dbReference>
<keyword evidence="8 15" id="KW-0547">Nucleotide-binding</keyword>
<comment type="similarity">
    <text evidence="2 15">Belongs to the phenylalanyl-tRNA synthetase beta subunit family. Type 1 subfamily.</text>
</comment>
<protein>
    <recommendedName>
        <fullName evidence="15">Phenylalanine--tRNA ligase beta subunit</fullName>
        <ecNumber evidence="15">6.1.1.20</ecNumber>
    </recommendedName>
    <alternativeName>
        <fullName evidence="15">Phenylalanyl-tRNA synthetase beta subunit</fullName>
        <shortName evidence="15">PheRS</shortName>
    </alternativeName>
</protein>
<dbReference type="SMART" id="SM00896">
    <property type="entry name" value="FDX-ACB"/>
    <property type="match status" value="1"/>
</dbReference>
<comment type="caution">
    <text evidence="20">The sequence shown here is derived from an EMBL/GenBank/DDBJ whole genome shotgun (WGS) entry which is preliminary data.</text>
</comment>
<feature type="binding site" evidence="15">
    <location>
        <position position="479"/>
    </location>
    <ligand>
        <name>Mg(2+)</name>
        <dbReference type="ChEBI" id="CHEBI:18420"/>
        <note>shared with alpha subunit</note>
    </ligand>
</feature>
<dbReference type="PROSITE" id="PS50886">
    <property type="entry name" value="TRBD"/>
    <property type="match status" value="1"/>
</dbReference>
<dbReference type="InterPro" id="IPR036690">
    <property type="entry name" value="Fdx_antiC-bd_sf"/>
</dbReference>
<sequence>MRAPIGWIREYADLRDDLDPVELREQLTRGGLEVEAIDRAGADVTGPVVVGRVESFTDEPQKNGKIIRWCAVDVGEYNATSEVTGGGPRGIVCGAHNFAAGDLVVVALPGAVLPGDFAISARKTYGHISDGMICSARELGLGDEHEGILVLPPTDDHGVALRPGQDAADALRLREDVLDVAVTPDLAYCLSIRGIAREAALANDVTFTDPVEQPVPAETAGGWPVRLETPKASLYTMITVDGIDPTRPTPQFITRRLQLSGVRPISLTVDVTNYVMLEIGQPLHAFDADKVAGAIVVREAAAGERLTTLDDKDRELQPGDLLITDDSGPIGLAGVMGGASTEISDASTRVIIESAVFDRIQVGRTSRRLKLVSEASRRFERGIDADAAYAAALRAADLLTTHGGGSVTGTTVVGKVAPMPAQRIDATLPGRVLGAPIGTGEVIDILERSGVEVTALGDSLSLVPPTWRGDLIDPFDYVEEVGAKWGVDRIEPVVPTAPVGRGLTRGQRGRRAVNRAAIAAGFVEVLSFPFISVEDLDRLGVPDDDPRRDLVTLANPLSDRQPNLRSSLLPGLFGAVARNTSRSNDDLALFETGTVFTGAARPSAPVPPVDRRPSDAELSALAAALPDQPWHFAGVLTGQWDPPGWTGPARPVGWQHAVALAELAARSVGVRLDRRAAEQAPWHPGRCAALLVGEEVIGYAGELHPSVIAAYGLPERTCAVELDLDRLLAHAPALGVVTPVSGHPVAKEDVALVVDEEITAAQVQRALAAGAGELLESVRLFDIYRGPQVGDGRKSLAYALRFRAPDRTLTDAEAAQARDAAVARAAEETGAVQRA</sequence>
<comment type="subunit">
    <text evidence="3 15">Tetramer of two alpha and two beta subunits.</text>
</comment>
<dbReference type="InterPro" id="IPR041616">
    <property type="entry name" value="PheRS_beta_core"/>
</dbReference>
<keyword evidence="10 15" id="KW-0460">Magnesium</keyword>
<evidence type="ECO:0000256" key="7">
    <source>
        <dbReference type="ARBA" id="ARBA00022723"/>
    </source>
</evidence>
<dbReference type="InterPro" id="IPR045864">
    <property type="entry name" value="aa-tRNA-synth_II/BPL/LPL"/>
</dbReference>
<dbReference type="InterPro" id="IPR012340">
    <property type="entry name" value="NA-bd_OB-fold"/>
</dbReference>
<evidence type="ECO:0000256" key="5">
    <source>
        <dbReference type="ARBA" id="ARBA00022555"/>
    </source>
</evidence>
<keyword evidence="5 16" id="KW-0820">tRNA-binding</keyword>
<evidence type="ECO:0000256" key="10">
    <source>
        <dbReference type="ARBA" id="ARBA00022842"/>
    </source>
</evidence>
<dbReference type="InterPro" id="IPR002547">
    <property type="entry name" value="tRNA-bd_dom"/>
</dbReference>
<dbReference type="GO" id="GO:0006432">
    <property type="term" value="P:phenylalanyl-tRNA aminoacylation"/>
    <property type="evidence" value="ECO:0007669"/>
    <property type="project" value="UniProtKB-UniRule"/>
</dbReference>
<dbReference type="FunFam" id="3.30.70.380:FF:000001">
    <property type="entry name" value="Phenylalanine--tRNA ligase beta subunit"/>
    <property type="match status" value="1"/>
</dbReference>
<keyword evidence="12 15" id="KW-0648">Protein biosynthesis</keyword>
<dbReference type="Pfam" id="PF17759">
    <property type="entry name" value="tRNA_synthFbeta"/>
    <property type="match status" value="1"/>
</dbReference>
<dbReference type="AlphaFoldDB" id="A0A7Z0DBF5"/>
<dbReference type="Pfam" id="PF03484">
    <property type="entry name" value="B5"/>
    <property type="match status" value="1"/>
</dbReference>
<dbReference type="SMART" id="SM00873">
    <property type="entry name" value="B3_4"/>
    <property type="match status" value="1"/>
</dbReference>
<dbReference type="GO" id="GO:0000287">
    <property type="term" value="F:magnesium ion binding"/>
    <property type="evidence" value="ECO:0007669"/>
    <property type="project" value="UniProtKB-UniRule"/>
</dbReference>
<evidence type="ECO:0000256" key="13">
    <source>
        <dbReference type="ARBA" id="ARBA00023146"/>
    </source>
</evidence>
<evidence type="ECO:0000256" key="14">
    <source>
        <dbReference type="ARBA" id="ARBA00049255"/>
    </source>
</evidence>
<feature type="binding site" evidence="15">
    <location>
        <position position="470"/>
    </location>
    <ligand>
        <name>Mg(2+)</name>
        <dbReference type="ChEBI" id="CHEBI:18420"/>
        <note>shared with alpha subunit</note>
    </ligand>
</feature>
<dbReference type="PROSITE" id="PS51483">
    <property type="entry name" value="B5"/>
    <property type="match status" value="1"/>
</dbReference>
<feature type="domain" description="FDX-ACB" evidence="18">
    <location>
        <begin position="741"/>
        <end position="834"/>
    </location>
</feature>
<keyword evidence="13 15" id="KW-0030">Aminoacyl-tRNA synthetase</keyword>
<dbReference type="InterPro" id="IPR004532">
    <property type="entry name" value="Phe-tRNA-ligase_IIc_bsu_bact"/>
</dbReference>
<evidence type="ECO:0000256" key="16">
    <source>
        <dbReference type="PROSITE-ProRule" id="PRU00209"/>
    </source>
</evidence>
<dbReference type="SUPFAM" id="SSF50249">
    <property type="entry name" value="Nucleic acid-binding proteins"/>
    <property type="match status" value="1"/>
</dbReference>
<keyword evidence="7 15" id="KW-0479">Metal-binding</keyword>
<feature type="domain" description="B5" evidence="19">
    <location>
        <begin position="417"/>
        <end position="492"/>
    </location>
</feature>
<dbReference type="Gene3D" id="2.40.50.140">
    <property type="entry name" value="Nucleic acid-binding proteins"/>
    <property type="match status" value="1"/>
</dbReference>
<evidence type="ECO:0000259" key="17">
    <source>
        <dbReference type="PROSITE" id="PS50886"/>
    </source>
</evidence>
<feature type="binding site" evidence="15">
    <location>
        <position position="476"/>
    </location>
    <ligand>
        <name>Mg(2+)</name>
        <dbReference type="ChEBI" id="CHEBI:18420"/>
        <note>shared with alpha subunit</note>
    </ligand>
</feature>
<evidence type="ECO:0000256" key="6">
    <source>
        <dbReference type="ARBA" id="ARBA00022598"/>
    </source>
</evidence>
<gene>
    <name evidence="15" type="primary">pheT</name>
    <name evidence="20" type="ORF">GGQ54_002958</name>
</gene>
<evidence type="ECO:0000259" key="18">
    <source>
        <dbReference type="PROSITE" id="PS51447"/>
    </source>
</evidence>
<dbReference type="EMBL" id="JACBZS010000001">
    <property type="protein sequence ID" value="NYI72398.1"/>
    <property type="molecule type" value="Genomic_DNA"/>
</dbReference>
<evidence type="ECO:0000259" key="19">
    <source>
        <dbReference type="PROSITE" id="PS51483"/>
    </source>
</evidence>
<keyword evidence="11 16" id="KW-0694">RNA-binding</keyword>
<name>A0A7Z0DBF5_9ACTN</name>
<dbReference type="InterPro" id="IPR005121">
    <property type="entry name" value="Fdx_antiC-bd"/>
</dbReference>
<dbReference type="FunFam" id="3.30.930.10:FF:000130">
    <property type="entry name" value="Phenylalanine--tRNA ligase beta subunit"/>
    <property type="match status" value="1"/>
</dbReference>
<dbReference type="InterPro" id="IPR005147">
    <property type="entry name" value="tRNA_synthase_B5-dom"/>
</dbReference>
<dbReference type="GO" id="GO:0004826">
    <property type="term" value="F:phenylalanine-tRNA ligase activity"/>
    <property type="evidence" value="ECO:0007669"/>
    <property type="project" value="UniProtKB-UniRule"/>
</dbReference>
<evidence type="ECO:0000256" key="15">
    <source>
        <dbReference type="HAMAP-Rule" id="MF_00283"/>
    </source>
</evidence>